<dbReference type="SMART" id="SM00530">
    <property type="entry name" value="HTH_XRE"/>
    <property type="match status" value="1"/>
</dbReference>
<dbReference type="Pfam" id="PF01381">
    <property type="entry name" value="HTH_3"/>
    <property type="match status" value="1"/>
</dbReference>
<dbReference type="EMBL" id="SPVH01000006">
    <property type="protein sequence ID" value="TFW12006.1"/>
    <property type="molecule type" value="Genomic_DNA"/>
</dbReference>
<accession>A0A4Y9RW65</accession>
<reference evidence="2 3" key="1">
    <citation type="submission" date="2019-03" db="EMBL/GenBank/DDBJ databases">
        <title>Draft genome of Brevundimonas sp. a heavy metal resistant soil bacteria.</title>
        <authorList>
            <person name="Soto J."/>
        </authorList>
    </citation>
    <scope>NUCLEOTIDE SEQUENCE [LARGE SCALE GENOMIC DNA]</scope>
    <source>
        <strain evidence="2 3">B-10</strain>
    </source>
</reference>
<dbReference type="OrthoDB" id="7923537at2"/>
<sequence>MDTTDATTRKTARAVEPLDVLVGARIMARRTALGLSQTVLGEMVGVSCQQLQKYEGGKNRISAARLHRLAIALGLPVEAFFPDRPNESATPELVVIRSLAATAEGRAMADGFSRIDDRAVRQALTRLVEVLARAA</sequence>
<evidence type="ECO:0000313" key="3">
    <source>
        <dbReference type="Proteomes" id="UP000298216"/>
    </source>
</evidence>
<protein>
    <submittedName>
        <fullName evidence="2">Helix-turn-helix domain-containing protein</fullName>
    </submittedName>
</protein>
<dbReference type="CDD" id="cd00093">
    <property type="entry name" value="HTH_XRE"/>
    <property type="match status" value="1"/>
</dbReference>
<dbReference type="Proteomes" id="UP000298216">
    <property type="component" value="Unassembled WGS sequence"/>
</dbReference>
<name>A0A4Y9RW65_9CAUL</name>
<comment type="caution">
    <text evidence="2">The sequence shown here is derived from an EMBL/GenBank/DDBJ whole genome shotgun (WGS) entry which is preliminary data.</text>
</comment>
<evidence type="ECO:0000313" key="2">
    <source>
        <dbReference type="EMBL" id="TFW12006.1"/>
    </source>
</evidence>
<evidence type="ECO:0000259" key="1">
    <source>
        <dbReference type="PROSITE" id="PS50943"/>
    </source>
</evidence>
<dbReference type="Gene3D" id="1.10.260.40">
    <property type="entry name" value="lambda repressor-like DNA-binding domains"/>
    <property type="match status" value="1"/>
</dbReference>
<feature type="domain" description="HTH cro/C1-type" evidence="1">
    <location>
        <begin position="26"/>
        <end position="80"/>
    </location>
</feature>
<dbReference type="GO" id="GO:0003677">
    <property type="term" value="F:DNA binding"/>
    <property type="evidence" value="ECO:0007669"/>
    <property type="project" value="InterPro"/>
</dbReference>
<dbReference type="AlphaFoldDB" id="A0A4Y9RW65"/>
<dbReference type="InterPro" id="IPR001387">
    <property type="entry name" value="Cro/C1-type_HTH"/>
</dbReference>
<gene>
    <name evidence="2" type="ORF">EGY25_08090</name>
</gene>
<dbReference type="SUPFAM" id="SSF47413">
    <property type="entry name" value="lambda repressor-like DNA-binding domains"/>
    <property type="match status" value="1"/>
</dbReference>
<keyword evidence="3" id="KW-1185">Reference proteome</keyword>
<dbReference type="PROSITE" id="PS50943">
    <property type="entry name" value="HTH_CROC1"/>
    <property type="match status" value="1"/>
</dbReference>
<organism evidence="2 3">
    <name type="scientific">Brevundimonas intermedia</name>
    <dbReference type="NCBI Taxonomy" id="74315"/>
    <lineage>
        <taxon>Bacteria</taxon>
        <taxon>Pseudomonadati</taxon>
        <taxon>Pseudomonadota</taxon>
        <taxon>Alphaproteobacteria</taxon>
        <taxon>Caulobacterales</taxon>
        <taxon>Caulobacteraceae</taxon>
        <taxon>Brevundimonas</taxon>
    </lineage>
</organism>
<dbReference type="InterPro" id="IPR010982">
    <property type="entry name" value="Lambda_DNA-bd_dom_sf"/>
</dbReference>
<proteinExistence type="predicted"/>